<dbReference type="Proteomes" id="UP000224634">
    <property type="component" value="Unassembled WGS sequence"/>
</dbReference>
<dbReference type="GO" id="GO:0005634">
    <property type="term" value="C:nucleus"/>
    <property type="evidence" value="ECO:0007669"/>
    <property type="project" value="TreeGrafter"/>
</dbReference>
<dbReference type="EMBL" id="PDNA01000022">
    <property type="protein sequence ID" value="PGH23620.1"/>
    <property type="molecule type" value="Genomic_DNA"/>
</dbReference>
<dbReference type="GO" id="GO:0016787">
    <property type="term" value="F:hydrolase activity"/>
    <property type="evidence" value="ECO:0007669"/>
    <property type="project" value="UniProtKB-KW"/>
</dbReference>
<protein>
    <recommendedName>
        <fullName evidence="4">Serine hydrolase domain-containing protein</fullName>
    </recommendedName>
</protein>
<dbReference type="PANTHER" id="PTHR48070:SF3">
    <property type="entry name" value="ESTERASE DBAE-RELATED"/>
    <property type="match status" value="1"/>
</dbReference>
<evidence type="ECO:0000256" key="3">
    <source>
        <dbReference type="SAM" id="MobiDB-lite"/>
    </source>
</evidence>
<comment type="similarity">
    <text evidence="1">Belongs to the LovG family.</text>
</comment>
<accession>A0A2B7YR21</accession>
<dbReference type="InterPro" id="IPR050593">
    <property type="entry name" value="LovG"/>
</dbReference>
<comment type="caution">
    <text evidence="5">The sequence shown here is derived from an EMBL/GenBank/DDBJ whole genome shotgun (WGS) entry which is preliminary data.</text>
</comment>
<evidence type="ECO:0000256" key="2">
    <source>
        <dbReference type="ARBA" id="ARBA00022801"/>
    </source>
</evidence>
<evidence type="ECO:0000313" key="5">
    <source>
        <dbReference type="EMBL" id="PGH23620.1"/>
    </source>
</evidence>
<feature type="domain" description="Serine hydrolase" evidence="4">
    <location>
        <begin position="4"/>
        <end position="250"/>
    </location>
</feature>
<name>A0A2B7YR21_POLH7</name>
<dbReference type="AlphaFoldDB" id="A0A2B7YR21"/>
<evidence type="ECO:0000259" key="4">
    <source>
        <dbReference type="Pfam" id="PF03959"/>
    </source>
</evidence>
<organism evidence="5 6">
    <name type="scientific">Polytolypa hystricis (strain UAMH7299)</name>
    <dbReference type="NCBI Taxonomy" id="1447883"/>
    <lineage>
        <taxon>Eukaryota</taxon>
        <taxon>Fungi</taxon>
        <taxon>Dikarya</taxon>
        <taxon>Ascomycota</taxon>
        <taxon>Pezizomycotina</taxon>
        <taxon>Eurotiomycetes</taxon>
        <taxon>Eurotiomycetidae</taxon>
        <taxon>Onygenales</taxon>
        <taxon>Onygenales incertae sedis</taxon>
        <taxon>Polytolypa</taxon>
    </lineage>
</organism>
<dbReference type="GO" id="GO:0005737">
    <property type="term" value="C:cytoplasm"/>
    <property type="evidence" value="ECO:0007669"/>
    <property type="project" value="TreeGrafter"/>
</dbReference>
<evidence type="ECO:0000313" key="6">
    <source>
        <dbReference type="Proteomes" id="UP000224634"/>
    </source>
</evidence>
<reference evidence="5 6" key="1">
    <citation type="submission" date="2017-10" db="EMBL/GenBank/DDBJ databases">
        <title>Comparative genomics in systemic dimorphic fungi from Ajellomycetaceae.</title>
        <authorList>
            <person name="Munoz J.F."/>
            <person name="Mcewen J.G."/>
            <person name="Clay O.K."/>
            <person name="Cuomo C.A."/>
        </authorList>
    </citation>
    <scope>NUCLEOTIDE SEQUENCE [LARGE SCALE GENOMIC DNA]</scope>
    <source>
        <strain evidence="5 6">UAMH7299</strain>
    </source>
</reference>
<dbReference type="GO" id="GO:0044550">
    <property type="term" value="P:secondary metabolite biosynthetic process"/>
    <property type="evidence" value="ECO:0007669"/>
    <property type="project" value="TreeGrafter"/>
</dbReference>
<dbReference type="STRING" id="1447883.A0A2B7YR21"/>
<dbReference type="InterPro" id="IPR005645">
    <property type="entry name" value="FSH-like_dom"/>
</dbReference>
<keyword evidence="6" id="KW-1185">Reference proteome</keyword>
<dbReference type="InterPro" id="IPR029058">
    <property type="entry name" value="AB_hydrolase_fold"/>
</dbReference>
<dbReference type="Pfam" id="PF03959">
    <property type="entry name" value="FSH1"/>
    <property type="match status" value="1"/>
</dbReference>
<dbReference type="Gene3D" id="3.40.50.1820">
    <property type="entry name" value="alpha/beta hydrolase"/>
    <property type="match status" value="1"/>
</dbReference>
<dbReference type="OrthoDB" id="414698at2759"/>
<proteinExistence type="inferred from homology"/>
<feature type="region of interest" description="Disordered" evidence="3">
    <location>
        <begin position="130"/>
        <end position="163"/>
    </location>
</feature>
<sequence length="267" mass="29670">MTSSRPSILCLHGSGTSAEIFQIQTIRLRRELDAHFNFVFLDGPIEAAAGPGVLPVFEGLGPYRSWMPRQVEDQRDPDSPCAVMPPETAAVLERAIQAEIARNGRGFVGVMGFSMGARLAAGLLLDQQQKQKLEQQQDGGGQSEAGSDPQRQQQQQQKKKTTADNHSFKFGIFVCGTLPPIQSLHPADETGIDATERYSKVDVPSLHVIGFDDPWYKEGDTLSSRHFDESITKVFRFKMGHHFPINKEENAMVINEIFKMEKEARSA</sequence>
<evidence type="ECO:0000256" key="1">
    <source>
        <dbReference type="ARBA" id="ARBA00005863"/>
    </source>
</evidence>
<gene>
    <name evidence="5" type="ORF">AJ80_02401</name>
</gene>
<dbReference type="PANTHER" id="PTHR48070">
    <property type="entry name" value="ESTERASE OVCA2"/>
    <property type="match status" value="1"/>
</dbReference>
<keyword evidence="2" id="KW-0378">Hydrolase</keyword>
<dbReference type="SUPFAM" id="SSF53474">
    <property type="entry name" value="alpha/beta-Hydrolases"/>
    <property type="match status" value="1"/>
</dbReference>